<dbReference type="EMBL" id="CAFBND010000150">
    <property type="protein sequence ID" value="CAB4960276.1"/>
    <property type="molecule type" value="Genomic_DNA"/>
</dbReference>
<sequence length="220" mass="24586">MGTCAREGRESLELGEVVARRPALARELPVDDAHAQASAVLGHQQIGMAHVTVLERARQHHPPEGLYRDPSGGCQLPDRISHRGHRIEPGQRRLEKLVDDHRPVVIARHGQCGNPARDCSGGGRLPTHPLVRQRLTLEHRFQENVTPRERDAGQHLRNAVAKLRSQFHKTSQGCGLAAHTHRVPLESRGLGHRAHSRPGVEEEAEYVSRLHESWCDVEHD</sequence>
<name>A0A6J7KWG3_9ZZZZ</name>
<proteinExistence type="predicted"/>
<reference evidence="1" key="1">
    <citation type="submission" date="2020-05" db="EMBL/GenBank/DDBJ databases">
        <authorList>
            <person name="Chiriac C."/>
            <person name="Salcher M."/>
            <person name="Ghai R."/>
            <person name="Kavagutti S V."/>
        </authorList>
    </citation>
    <scope>NUCLEOTIDE SEQUENCE</scope>
</reference>
<gene>
    <name evidence="1" type="ORF">UFOPK3752_02232</name>
</gene>
<dbReference type="AlphaFoldDB" id="A0A6J7KWG3"/>
<protein>
    <submittedName>
        <fullName evidence="1">Unannotated protein</fullName>
    </submittedName>
</protein>
<evidence type="ECO:0000313" key="1">
    <source>
        <dbReference type="EMBL" id="CAB4960276.1"/>
    </source>
</evidence>
<organism evidence="1">
    <name type="scientific">freshwater metagenome</name>
    <dbReference type="NCBI Taxonomy" id="449393"/>
    <lineage>
        <taxon>unclassified sequences</taxon>
        <taxon>metagenomes</taxon>
        <taxon>ecological metagenomes</taxon>
    </lineage>
</organism>
<accession>A0A6J7KWG3</accession>